<accession>A0A7C4NVC2</accession>
<feature type="transmembrane region" description="Helical" evidence="6">
    <location>
        <begin position="188"/>
        <end position="206"/>
    </location>
</feature>
<gene>
    <name evidence="7" type="ORF">ENT66_07960</name>
</gene>
<evidence type="ECO:0000256" key="5">
    <source>
        <dbReference type="ARBA" id="ARBA00023136"/>
    </source>
</evidence>
<comment type="subcellular location">
    <subcellularLocation>
        <location evidence="1">Cell membrane</location>
        <topology evidence="1">Multi-pass membrane protein</topology>
    </subcellularLocation>
</comment>
<feature type="transmembrane region" description="Helical" evidence="6">
    <location>
        <begin position="378"/>
        <end position="398"/>
    </location>
</feature>
<feature type="transmembrane region" description="Helical" evidence="6">
    <location>
        <begin position="157"/>
        <end position="176"/>
    </location>
</feature>
<name>A0A7C4NVC2_9BACT</name>
<protein>
    <recommendedName>
        <fullName evidence="8">Ni/Fe-hydrogenase cytochrome b subunit</fullName>
    </recommendedName>
</protein>
<feature type="transmembrane region" description="Helical" evidence="6">
    <location>
        <begin position="311"/>
        <end position="329"/>
    </location>
</feature>
<evidence type="ECO:0000256" key="6">
    <source>
        <dbReference type="SAM" id="Phobius"/>
    </source>
</evidence>
<proteinExistence type="predicted"/>
<evidence type="ECO:0000313" key="7">
    <source>
        <dbReference type="EMBL" id="HGQ86203.1"/>
    </source>
</evidence>
<dbReference type="Gene3D" id="1.20.1630.10">
    <property type="entry name" value="Formate dehydrogenase/DMSO reductase domain"/>
    <property type="match status" value="1"/>
</dbReference>
<dbReference type="PANTHER" id="PTHR30074">
    <property type="entry name" value="FORMATE DEHYDROGENASE, NITRATE-INDUCIBLE, CYTOCHROME B556 FDN SUBUNIT"/>
    <property type="match status" value="1"/>
</dbReference>
<reference evidence="7" key="1">
    <citation type="journal article" date="2020" name="mSystems">
        <title>Genome- and Community-Level Interaction Insights into Carbon Utilization and Element Cycling Functions of Hydrothermarchaeota in Hydrothermal Sediment.</title>
        <authorList>
            <person name="Zhou Z."/>
            <person name="Liu Y."/>
            <person name="Xu W."/>
            <person name="Pan J."/>
            <person name="Luo Z.H."/>
            <person name="Li M."/>
        </authorList>
    </citation>
    <scope>NUCLEOTIDE SEQUENCE [LARGE SCALE GENOMIC DNA]</scope>
    <source>
        <strain evidence="7">SpSt-6</strain>
    </source>
</reference>
<keyword evidence="3 6" id="KW-0812">Transmembrane</keyword>
<sequence>MEEKGVLEIKEPTIKNFSEFWKFFKEELKPKGKIFTPFNVITFPIMIIGYICILIRLIKGLGYPVTNLSQEFPWGLWIGFDVVTGVAFAGGGYTLAFIVYILRDERFYPILRPTILNAFLAYVFYAGAIVLDIGRWWNIYNPMVGNYFGYNSVMFLVAWHFFLYMLAAFIEFSPAIAEWLGLRRLRKILGSLTLGAVIFGIALSTLHQSGLGALMMMAKNKIHPLWYTEFIPILYFISSIFAGLSLVIFEGSISHKVFEWQIPEEYHKAYPGIVFGLAKICALVMWGYLFIKLIVLIHDKSYPYLNSTMGFWYLTEIIGFVLIPAILYAEGYTRKSLLIIRCASIITLIGIIINRLNYTFIAYNWFVPLTKKYWPTPIELLITASIVLTEIWVFRWIVNRMPIVRPAPAWARKLESH</sequence>
<dbReference type="EMBL" id="DSZN01000115">
    <property type="protein sequence ID" value="HGQ86203.1"/>
    <property type="molecule type" value="Genomic_DNA"/>
</dbReference>
<evidence type="ECO:0000256" key="4">
    <source>
        <dbReference type="ARBA" id="ARBA00022989"/>
    </source>
</evidence>
<keyword evidence="2" id="KW-1003">Cell membrane</keyword>
<feature type="transmembrane region" description="Helical" evidence="6">
    <location>
        <begin position="269"/>
        <end position="291"/>
    </location>
</feature>
<evidence type="ECO:0000256" key="2">
    <source>
        <dbReference type="ARBA" id="ARBA00022475"/>
    </source>
</evidence>
<feature type="transmembrane region" description="Helical" evidence="6">
    <location>
        <begin position="338"/>
        <end position="358"/>
    </location>
</feature>
<feature type="transmembrane region" description="Helical" evidence="6">
    <location>
        <begin position="34"/>
        <end position="58"/>
    </location>
</feature>
<evidence type="ECO:0008006" key="8">
    <source>
        <dbReference type="Google" id="ProtNLM"/>
    </source>
</evidence>
<dbReference type="GO" id="GO:0009061">
    <property type="term" value="P:anaerobic respiration"/>
    <property type="evidence" value="ECO:0007669"/>
    <property type="project" value="TreeGrafter"/>
</dbReference>
<feature type="transmembrane region" description="Helical" evidence="6">
    <location>
        <begin position="114"/>
        <end position="137"/>
    </location>
</feature>
<dbReference type="GO" id="GO:0005886">
    <property type="term" value="C:plasma membrane"/>
    <property type="evidence" value="ECO:0007669"/>
    <property type="project" value="UniProtKB-SubCell"/>
</dbReference>
<feature type="transmembrane region" description="Helical" evidence="6">
    <location>
        <begin position="78"/>
        <end position="102"/>
    </location>
</feature>
<dbReference type="AlphaFoldDB" id="A0A7C4NVC2"/>
<evidence type="ECO:0000256" key="1">
    <source>
        <dbReference type="ARBA" id="ARBA00004651"/>
    </source>
</evidence>
<comment type="caution">
    <text evidence="7">The sequence shown here is derived from an EMBL/GenBank/DDBJ whole genome shotgun (WGS) entry which is preliminary data.</text>
</comment>
<organism evidence="7">
    <name type="scientific">Thermodesulfobacterium geofontis</name>
    <dbReference type="NCBI Taxonomy" id="1295609"/>
    <lineage>
        <taxon>Bacteria</taxon>
        <taxon>Pseudomonadati</taxon>
        <taxon>Thermodesulfobacteriota</taxon>
        <taxon>Thermodesulfobacteria</taxon>
        <taxon>Thermodesulfobacteriales</taxon>
        <taxon>Thermodesulfobacteriaceae</taxon>
        <taxon>Thermodesulfobacterium</taxon>
    </lineage>
</organism>
<keyword evidence="5 6" id="KW-0472">Membrane</keyword>
<dbReference type="PANTHER" id="PTHR30074:SF4">
    <property type="entry name" value="NI_FE-HYDROGENASE 2 B-TYPE CYTOCHROME SUBUNIT-RELATED"/>
    <property type="match status" value="1"/>
</dbReference>
<keyword evidence="4 6" id="KW-1133">Transmembrane helix</keyword>
<feature type="transmembrane region" description="Helical" evidence="6">
    <location>
        <begin position="226"/>
        <end position="249"/>
    </location>
</feature>
<dbReference type="InterPro" id="IPR051817">
    <property type="entry name" value="FDH_cytochrome_b556_subunit"/>
</dbReference>
<evidence type="ECO:0000256" key="3">
    <source>
        <dbReference type="ARBA" id="ARBA00022692"/>
    </source>
</evidence>